<accession>A0A5C6FGE6</accession>
<dbReference type="EC" id="3.1.6.1" evidence="3"/>
<dbReference type="InterPro" id="IPR017850">
    <property type="entry name" value="Alkaline_phosphatase_core_sf"/>
</dbReference>
<dbReference type="AlphaFoldDB" id="A0A5C6FGE6"/>
<reference evidence="3 4" key="1">
    <citation type="submission" date="2019-02" db="EMBL/GenBank/DDBJ databases">
        <title>Deep-cultivation of Planctomycetes and their phenomic and genomic characterization uncovers novel biology.</title>
        <authorList>
            <person name="Wiegand S."/>
            <person name="Jogler M."/>
            <person name="Boedeker C."/>
            <person name="Pinto D."/>
            <person name="Vollmers J."/>
            <person name="Rivas-Marin E."/>
            <person name="Kohn T."/>
            <person name="Peeters S.H."/>
            <person name="Heuer A."/>
            <person name="Rast P."/>
            <person name="Oberbeckmann S."/>
            <person name="Bunk B."/>
            <person name="Jeske O."/>
            <person name="Meyerdierks A."/>
            <person name="Storesund J.E."/>
            <person name="Kallscheuer N."/>
            <person name="Luecker S."/>
            <person name="Lage O.M."/>
            <person name="Pohl T."/>
            <person name="Merkel B.J."/>
            <person name="Hornburger P."/>
            <person name="Mueller R.-W."/>
            <person name="Bruemmer F."/>
            <person name="Labrenz M."/>
            <person name="Spormann A.M."/>
            <person name="Op Den Camp H."/>
            <person name="Overmann J."/>
            <person name="Amann R."/>
            <person name="Jetten M.S.M."/>
            <person name="Mascher T."/>
            <person name="Medema M.H."/>
            <person name="Devos D.P."/>
            <person name="Kaster A.-K."/>
            <person name="Ovreas L."/>
            <person name="Rohde M."/>
            <person name="Galperin M.Y."/>
            <person name="Jogler C."/>
        </authorList>
    </citation>
    <scope>NUCLEOTIDE SEQUENCE [LARGE SCALE GENOMIC DNA]</scope>
    <source>
        <strain evidence="3 4">Poly51</strain>
    </source>
</reference>
<keyword evidence="3" id="KW-0378">Hydrolase</keyword>
<dbReference type="GO" id="GO:0004065">
    <property type="term" value="F:arylsulfatase activity"/>
    <property type="evidence" value="ECO:0007669"/>
    <property type="project" value="UniProtKB-EC"/>
</dbReference>
<comment type="caution">
    <text evidence="3">The sequence shown here is derived from an EMBL/GenBank/DDBJ whole genome shotgun (WGS) entry which is preliminary data.</text>
</comment>
<dbReference type="RefSeq" id="WP_146456722.1">
    <property type="nucleotide sequence ID" value="NZ_SJPW01000002.1"/>
</dbReference>
<keyword evidence="1" id="KW-0732">Signal</keyword>
<keyword evidence="4" id="KW-1185">Reference proteome</keyword>
<feature type="chain" id="PRO_5022974235" evidence="1">
    <location>
        <begin position="28"/>
        <end position="494"/>
    </location>
</feature>
<dbReference type="OrthoDB" id="9762324at2"/>
<feature type="domain" description="Sulfatase N-terminal" evidence="2">
    <location>
        <begin position="30"/>
        <end position="307"/>
    </location>
</feature>
<proteinExistence type="predicted"/>
<evidence type="ECO:0000259" key="2">
    <source>
        <dbReference type="Pfam" id="PF00884"/>
    </source>
</evidence>
<dbReference type="Pfam" id="PF00884">
    <property type="entry name" value="Sulfatase"/>
    <property type="match status" value="1"/>
</dbReference>
<dbReference type="PANTHER" id="PTHR43751">
    <property type="entry name" value="SULFATASE"/>
    <property type="match status" value="1"/>
</dbReference>
<dbReference type="Gene3D" id="3.40.720.10">
    <property type="entry name" value="Alkaline Phosphatase, subunit A"/>
    <property type="match status" value="1"/>
</dbReference>
<dbReference type="PANTHER" id="PTHR43751:SF1">
    <property type="entry name" value="SULFATASE ATSG-RELATED"/>
    <property type="match status" value="1"/>
</dbReference>
<organism evidence="3 4">
    <name type="scientific">Rubripirellula tenax</name>
    <dbReference type="NCBI Taxonomy" id="2528015"/>
    <lineage>
        <taxon>Bacteria</taxon>
        <taxon>Pseudomonadati</taxon>
        <taxon>Planctomycetota</taxon>
        <taxon>Planctomycetia</taxon>
        <taxon>Pirellulales</taxon>
        <taxon>Pirellulaceae</taxon>
        <taxon>Rubripirellula</taxon>
    </lineage>
</organism>
<dbReference type="CDD" id="cd16027">
    <property type="entry name" value="SGSH"/>
    <property type="match status" value="1"/>
</dbReference>
<dbReference type="InterPro" id="IPR052701">
    <property type="entry name" value="GAG_Ulvan_Degrading_Sulfatases"/>
</dbReference>
<evidence type="ECO:0000313" key="3">
    <source>
        <dbReference type="EMBL" id="TWU59254.1"/>
    </source>
</evidence>
<sequence precursor="true">MNRISQRQSLFPLVFFGLMVSATICVAKPPDFVITIADDHGFHHSSVYGSPEFQTPHMQQLAADGIRFDNAYVASPACGPSRAALFTGLMPYRNGIVGNHETELKPGVESLLPQLIAQGYEVAFHGKVGHGRLMHHGAYVPDEVKRLDKDERRPIRTLTSVEAFLRDRPKDAKPLALFLGWTDTHSVWPPQREARVEPANVVIPPRIYDTPQARAEMSRYVEAAERIDRRLGETRELIAKYLDADNTLVMYTSDHGFCWPFAKWSLYETGIRTPMIVAWPGKIRPGTTTDAMVSWIDLMPTLIDLAGGGLPKDIDGKSFADVLYGKSDQHRDAIFATHKGDKGMNVYPIRSVRVGHWKYILNLHPEFAFTTHTDVLGTAGPRKPGAPSHGGKHWPSYLEAAKTAPAAAAFLHDYHSNPAEELYQIADDPFEQNNLAASPEHAEQLAELRAMVSKRMREVGDDQSLSGKPRFLKDFPLPVVLDVSKPTDKMSPSR</sequence>
<dbReference type="InterPro" id="IPR000917">
    <property type="entry name" value="Sulfatase_N"/>
</dbReference>
<evidence type="ECO:0000313" key="4">
    <source>
        <dbReference type="Proteomes" id="UP000318288"/>
    </source>
</evidence>
<protein>
    <submittedName>
        <fullName evidence="3">Arylsulfatase</fullName>
        <ecNumber evidence="3">3.1.6.1</ecNumber>
    </submittedName>
</protein>
<evidence type="ECO:0000256" key="1">
    <source>
        <dbReference type="SAM" id="SignalP"/>
    </source>
</evidence>
<feature type="signal peptide" evidence="1">
    <location>
        <begin position="1"/>
        <end position="27"/>
    </location>
</feature>
<dbReference type="Proteomes" id="UP000318288">
    <property type="component" value="Unassembled WGS sequence"/>
</dbReference>
<name>A0A5C6FGE6_9BACT</name>
<dbReference type="SUPFAM" id="SSF53649">
    <property type="entry name" value="Alkaline phosphatase-like"/>
    <property type="match status" value="1"/>
</dbReference>
<gene>
    <name evidence="3" type="ORF">Poly51_20400</name>
</gene>
<dbReference type="EMBL" id="SJPW01000002">
    <property type="protein sequence ID" value="TWU59254.1"/>
    <property type="molecule type" value="Genomic_DNA"/>
</dbReference>